<evidence type="ECO:0000313" key="3">
    <source>
        <dbReference type="Proteomes" id="UP000766486"/>
    </source>
</evidence>
<evidence type="ECO:0000313" key="2">
    <source>
        <dbReference type="EMBL" id="VUC31633.1"/>
    </source>
</evidence>
<proteinExistence type="predicted"/>
<dbReference type="InterPro" id="IPR001810">
    <property type="entry name" value="F-box_dom"/>
</dbReference>
<organism evidence="2 3">
    <name type="scientific">Bionectria ochroleuca</name>
    <name type="common">Gliocladium roseum</name>
    <dbReference type="NCBI Taxonomy" id="29856"/>
    <lineage>
        <taxon>Eukaryota</taxon>
        <taxon>Fungi</taxon>
        <taxon>Dikarya</taxon>
        <taxon>Ascomycota</taxon>
        <taxon>Pezizomycotina</taxon>
        <taxon>Sordariomycetes</taxon>
        <taxon>Hypocreomycetidae</taxon>
        <taxon>Hypocreales</taxon>
        <taxon>Bionectriaceae</taxon>
        <taxon>Clonostachys</taxon>
    </lineage>
</organism>
<dbReference type="EMBL" id="CABFNS010000833">
    <property type="protein sequence ID" value="VUC31633.1"/>
    <property type="molecule type" value="Genomic_DNA"/>
</dbReference>
<dbReference type="InterPro" id="IPR036047">
    <property type="entry name" value="F-box-like_dom_sf"/>
</dbReference>
<dbReference type="SUPFAM" id="SSF81383">
    <property type="entry name" value="F-box domain"/>
    <property type="match status" value="1"/>
</dbReference>
<name>A0ABY6UK65_BIOOC</name>
<reference evidence="2 3" key="1">
    <citation type="submission" date="2019-06" db="EMBL/GenBank/DDBJ databases">
        <authorList>
            <person name="Broberg M."/>
        </authorList>
    </citation>
    <scope>NUCLEOTIDE SEQUENCE [LARGE SCALE GENOMIC DNA]</scope>
</reference>
<dbReference type="PROSITE" id="PS50181">
    <property type="entry name" value="FBOX"/>
    <property type="match status" value="1"/>
</dbReference>
<dbReference type="Proteomes" id="UP000766486">
    <property type="component" value="Unassembled WGS sequence"/>
</dbReference>
<comment type="caution">
    <text evidence="2">The sequence shown here is derived from an EMBL/GenBank/DDBJ whole genome shotgun (WGS) entry which is preliminary data.</text>
</comment>
<accession>A0ABY6UK65</accession>
<evidence type="ECO:0000259" key="1">
    <source>
        <dbReference type="PROSITE" id="PS50181"/>
    </source>
</evidence>
<feature type="domain" description="F-box" evidence="1">
    <location>
        <begin position="15"/>
        <end position="60"/>
    </location>
</feature>
<dbReference type="Gene3D" id="1.20.1280.50">
    <property type="match status" value="1"/>
</dbReference>
<sequence>MVKDTSNCARSRRKRGSLSNAPNEIVNHILGFLPTSSLANLCLVSKSLRRRAEPLLYSNIVLEWTIERAPLIAELLQTLLKRPELLAYINTLSLQGNEPLNSDLPSLKPSGFIIRGLVAAVRKFNVSFADLWVQKLQAGAMDAYAALLIAQLSNVSRLAVVDNFLRSPDLLAQVIQAKALGQLPKFKRLEQMIFFAPTRNQTPEVAMAPFNLPAITHLVVSARDIEALAWPAGESDLSHLTSLAINSHCAGLMAGLLSRTWNLKSLSWEWEYYAEAVNVNYDEIMGALSHVKSTLQTLHIRVELLHYFQGHEEPNLTISGSLGALADFDEITDLEVPLVALAGLGPEIQPLAMCLPRNVQSLSLTSGMIYQQAGWLPDLEDERPDESVVEAIEEFVVTYTTRPPRLRSIKVIDNANCFRTQQIDKMLEESPLFDDVEIEVVRSTSSPWRHSLGGM</sequence>
<keyword evidence="3" id="KW-1185">Reference proteome</keyword>
<dbReference type="Pfam" id="PF12937">
    <property type="entry name" value="F-box-like"/>
    <property type="match status" value="1"/>
</dbReference>
<gene>
    <name evidence="2" type="ORF">CLO192961_LOCUS305630</name>
</gene>
<protein>
    <recommendedName>
        <fullName evidence="1">F-box domain-containing protein</fullName>
    </recommendedName>
</protein>